<evidence type="ECO:0000256" key="1">
    <source>
        <dbReference type="PROSITE-ProRule" id="PRU00169"/>
    </source>
</evidence>
<dbReference type="Pfam" id="PF00072">
    <property type="entry name" value="Response_reg"/>
    <property type="match status" value="1"/>
</dbReference>
<dbReference type="PANTHER" id="PTHR44520">
    <property type="entry name" value="RESPONSE REGULATOR RCP1-RELATED"/>
    <property type="match status" value="1"/>
</dbReference>
<dbReference type="Proteomes" id="UP000325286">
    <property type="component" value="Chromosome"/>
</dbReference>
<reference evidence="3 4" key="1">
    <citation type="submission" date="2019-08" db="EMBL/GenBank/DDBJ databases">
        <title>Deep-cultivation of Planctomycetes and their phenomic and genomic characterization uncovers novel biology.</title>
        <authorList>
            <person name="Wiegand S."/>
            <person name="Jogler M."/>
            <person name="Boedeker C."/>
            <person name="Pinto D."/>
            <person name="Vollmers J."/>
            <person name="Rivas-Marin E."/>
            <person name="Kohn T."/>
            <person name="Peeters S.H."/>
            <person name="Heuer A."/>
            <person name="Rast P."/>
            <person name="Oberbeckmann S."/>
            <person name="Bunk B."/>
            <person name="Jeske O."/>
            <person name="Meyerdierks A."/>
            <person name="Storesund J.E."/>
            <person name="Kallscheuer N."/>
            <person name="Luecker S."/>
            <person name="Lage O.M."/>
            <person name="Pohl T."/>
            <person name="Merkel B.J."/>
            <person name="Hornburger P."/>
            <person name="Mueller R.-W."/>
            <person name="Bruemmer F."/>
            <person name="Labrenz M."/>
            <person name="Spormann A.M."/>
            <person name="Op den Camp H."/>
            <person name="Overmann J."/>
            <person name="Amann R."/>
            <person name="Jetten M.S.M."/>
            <person name="Mascher T."/>
            <person name="Medema M.H."/>
            <person name="Devos D.P."/>
            <person name="Kaster A.-K."/>
            <person name="Ovreas L."/>
            <person name="Rohde M."/>
            <person name="Galperin M.Y."/>
            <person name="Jogler C."/>
        </authorList>
    </citation>
    <scope>NUCLEOTIDE SEQUENCE [LARGE SCALE GENOMIC DNA]</scope>
    <source>
        <strain evidence="3 4">UC8</strain>
    </source>
</reference>
<protein>
    <submittedName>
        <fullName evidence="3">Response regulator rcp1</fullName>
    </submittedName>
</protein>
<dbReference type="SUPFAM" id="SSF52172">
    <property type="entry name" value="CheY-like"/>
    <property type="match status" value="1"/>
</dbReference>
<keyword evidence="1" id="KW-0597">Phosphoprotein</keyword>
<dbReference type="InterPro" id="IPR011006">
    <property type="entry name" value="CheY-like_superfamily"/>
</dbReference>
<dbReference type="KEGG" id="rul:UC8_44730"/>
<dbReference type="PANTHER" id="PTHR44520:SF2">
    <property type="entry name" value="RESPONSE REGULATOR RCP1"/>
    <property type="match status" value="1"/>
</dbReference>
<name>A0A5B9QTU6_9BACT</name>
<dbReference type="InterPro" id="IPR052893">
    <property type="entry name" value="TCS_response_regulator"/>
</dbReference>
<dbReference type="PROSITE" id="PS50110">
    <property type="entry name" value="RESPONSE_REGULATORY"/>
    <property type="match status" value="1"/>
</dbReference>
<dbReference type="OrthoDB" id="195863at2"/>
<gene>
    <name evidence="3" type="primary">rcp1_3</name>
    <name evidence="3" type="ORF">UC8_44730</name>
</gene>
<dbReference type="AlphaFoldDB" id="A0A5B9QTU6"/>
<keyword evidence="4" id="KW-1185">Reference proteome</keyword>
<dbReference type="EMBL" id="CP042914">
    <property type="protein sequence ID" value="QEG42434.1"/>
    <property type="molecule type" value="Genomic_DNA"/>
</dbReference>
<dbReference type="Gene3D" id="3.40.50.2300">
    <property type="match status" value="1"/>
</dbReference>
<dbReference type="RefSeq" id="WP_068141060.1">
    <property type="nucleotide sequence ID" value="NZ_CP042914.1"/>
</dbReference>
<organism evidence="3 4">
    <name type="scientific">Roseimaritima ulvae</name>
    <dbReference type="NCBI Taxonomy" id="980254"/>
    <lineage>
        <taxon>Bacteria</taxon>
        <taxon>Pseudomonadati</taxon>
        <taxon>Planctomycetota</taxon>
        <taxon>Planctomycetia</taxon>
        <taxon>Pirellulales</taxon>
        <taxon>Pirellulaceae</taxon>
        <taxon>Roseimaritima</taxon>
    </lineage>
</organism>
<proteinExistence type="predicted"/>
<evidence type="ECO:0000313" key="3">
    <source>
        <dbReference type="EMBL" id="QEG42434.1"/>
    </source>
</evidence>
<dbReference type="GO" id="GO:0000160">
    <property type="term" value="P:phosphorelay signal transduction system"/>
    <property type="evidence" value="ECO:0007669"/>
    <property type="project" value="InterPro"/>
</dbReference>
<accession>A0A5B9QTU6</accession>
<dbReference type="SMART" id="SM00448">
    <property type="entry name" value="REC"/>
    <property type="match status" value="1"/>
</dbReference>
<feature type="modified residue" description="4-aspartylphosphate" evidence="1">
    <location>
        <position position="62"/>
    </location>
</feature>
<sequence>MADLPIRLLLVDDDELDVMALRRALQRVDFEYELHVANDGVEALEMLQDRTRIPWPFLVFLDVNMPRMSGFEMLIEMRTNPMLSRVPTFVLTTSEADADRHFAFDQRVAGYISKSRTGHGYEKLVEFIQKYWEMVDFPPPLGSPTTTADANR</sequence>
<dbReference type="InterPro" id="IPR001789">
    <property type="entry name" value="Sig_transdc_resp-reg_receiver"/>
</dbReference>
<feature type="domain" description="Response regulatory" evidence="2">
    <location>
        <begin position="7"/>
        <end position="129"/>
    </location>
</feature>
<evidence type="ECO:0000259" key="2">
    <source>
        <dbReference type="PROSITE" id="PS50110"/>
    </source>
</evidence>
<evidence type="ECO:0000313" key="4">
    <source>
        <dbReference type="Proteomes" id="UP000325286"/>
    </source>
</evidence>